<dbReference type="eggNOG" id="COG1680">
    <property type="taxonomic scope" value="Bacteria"/>
</dbReference>
<keyword evidence="1" id="KW-1133">Transmembrane helix</keyword>
<protein>
    <submittedName>
        <fullName evidence="3">Penicillin-binding protein, beta-lactamase class C</fullName>
    </submittedName>
</protein>
<evidence type="ECO:0000256" key="1">
    <source>
        <dbReference type="SAM" id="Phobius"/>
    </source>
</evidence>
<dbReference type="EMBL" id="JH651379">
    <property type="protein sequence ID" value="EIJ38444.1"/>
    <property type="molecule type" value="Genomic_DNA"/>
</dbReference>
<evidence type="ECO:0000313" key="3">
    <source>
        <dbReference type="EMBL" id="EIJ38444.1"/>
    </source>
</evidence>
<feature type="domain" description="Beta-lactamase-related" evidence="2">
    <location>
        <begin position="166"/>
        <end position="428"/>
    </location>
</feature>
<proteinExistence type="predicted"/>
<keyword evidence="4" id="KW-1185">Reference proteome</keyword>
<gene>
    <name evidence="3" type="ORF">JoomaDRAFT_1429</name>
</gene>
<dbReference type="InterPro" id="IPR050789">
    <property type="entry name" value="Diverse_Enzym_Activities"/>
</dbReference>
<dbReference type="Proteomes" id="UP000004690">
    <property type="component" value="Unassembled WGS sequence"/>
</dbReference>
<reference evidence="3 4" key="1">
    <citation type="submission" date="2012-02" db="EMBL/GenBank/DDBJ databases">
        <title>Improved High-Quality Draft genome of Joostella marina DSM 19592.</title>
        <authorList>
            <consortium name="US DOE Joint Genome Institute (JGI-PGF)"/>
            <person name="Lucas S."/>
            <person name="Copeland A."/>
            <person name="Lapidus A."/>
            <person name="Bruce D."/>
            <person name="Goodwin L."/>
            <person name="Pitluck S."/>
            <person name="Peters L."/>
            <person name="Chertkov O."/>
            <person name="Ovchinnikova G."/>
            <person name="Kyrpides N."/>
            <person name="Mavromatis K."/>
            <person name="Detter J.C."/>
            <person name="Han C."/>
            <person name="Land M."/>
            <person name="Hauser L."/>
            <person name="Markowitz V."/>
            <person name="Cheng J.-F."/>
            <person name="Hugenholtz P."/>
            <person name="Woyke T."/>
            <person name="Wu D."/>
            <person name="Tindall B."/>
            <person name="Brambilla E."/>
            <person name="Klenk H.-P."/>
            <person name="Eisen J.A."/>
        </authorList>
    </citation>
    <scope>NUCLEOTIDE SEQUENCE [LARGE SCALE GENOMIC DNA]</scope>
    <source>
        <strain evidence="3 4">DSM 19592</strain>
    </source>
</reference>
<organism evidence="3 4">
    <name type="scientific">Galbibacter orientalis DSM 19592</name>
    <dbReference type="NCBI Taxonomy" id="926559"/>
    <lineage>
        <taxon>Bacteria</taxon>
        <taxon>Pseudomonadati</taxon>
        <taxon>Bacteroidota</taxon>
        <taxon>Flavobacteriia</taxon>
        <taxon>Flavobacteriales</taxon>
        <taxon>Flavobacteriaceae</taxon>
        <taxon>Galbibacter</taxon>
    </lineage>
</organism>
<keyword evidence="1" id="KW-0472">Membrane</keyword>
<dbReference type="AlphaFoldDB" id="I3C4A1"/>
<dbReference type="PANTHER" id="PTHR43283:SF7">
    <property type="entry name" value="BETA-LACTAMASE-RELATED DOMAIN-CONTAINING PROTEIN"/>
    <property type="match status" value="1"/>
</dbReference>
<dbReference type="OrthoDB" id="9773047at2"/>
<dbReference type="SUPFAM" id="SSF56601">
    <property type="entry name" value="beta-lactamase/transpeptidase-like"/>
    <property type="match status" value="1"/>
</dbReference>
<dbReference type="RefSeq" id="WP_008611636.1">
    <property type="nucleotide sequence ID" value="NZ_JH651379.1"/>
</dbReference>
<dbReference type="InterPro" id="IPR012338">
    <property type="entry name" value="Beta-lactam/transpept-like"/>
</dbReference>
<dbReference type="HOGENOM" id="CLU_030169_5_1_10"/>
<dbReference type="Gene3D" id="3.40.710.10">
    <property type="entry name" value="DD-peptidase/beta-lactamase superfamily"/>
    <property type="match status" value="1"/>
</dbReference>
<name>I3C4A1_9FLAO</name>
<evidence type="ECO:0000313" key="4">
    <source>
        <dbReference type="Proteomes" id="UP000004690"/>
    </source>
</evidence>
<dbReference type="STRING" id="926559.JoomaDRAFT_1429"/>
<feature type="transmembrane region" description="Helical" evidence="1">
    <location>
        <begin position="7"/>
        <end position="27"/>
    </location>
</feature>
<sequence>MKNFKRFALFTIVLICLIFITTVYYNYPKLNIISGFSAKNMCSCVFNGGRNPQFTRNNDNNFAPVNLAKNKINTENNTAIASVYGLKSRTALYRKGLGCVLLPVDADIDKIKNAESPVRNIKANNSPYPYGDLQQKDSFFPNVDYEQINQIVNASFDNNEIQKTRSVLVIYKDQIIAEKYADSLNKDSKLLGWSMTKSVMATLYGILQYEGKLNINEPAKVEAWQHDKRKNITYNNLLHMNSGLAWEEDYATISDVTKMLFLTDDMAKVQAEKEAEATPNKQWNYSSGTTNLLSGLLRKEFKSYPEYLNFPYQKLIDRIGMKSMVIETDASGTFVGSSYAWATTRDWGKFGLLYLHNGNWDGDQLFDKNWVEYVSTPAPNSDDLYGGHFWLNTPEKMPSAPMDTYYADGFQGQRVYIVPSKDLVVVRMGLASGDAFDFDWFLGGISKGIE</sequence>
<accession>I3C4A1</accession>
<keyword evidence="1" id="KW-0812">Transmembrane</keyword>
<evidence type="ECO:0000259" key="2">
    <source>
        <dbReference type="Pfam" id="PF00144"/>
    </source>
</evidence>
<dbReference type="Pfam" id="PF00144">
    <property type="entry name" value="Beta-lactamase"/>
    <property type="match status" value="1"/>
</dbReference>
<dbReference type="PANTHER" id="PTHR43283">
    <property type="entry name" value="BETA-LACTAMASE-RELATED"/>
    <property type="match status" value="1"/>
</dbReference>
<dbReference type="InterPro" id="IPR001466">
    <property type="entry name" value="Beta-lactam-related"/>
</dbReference>